<feature type="region of interest" description="Disordered" evidence="8">
    <location>
        <begin position="959"/>
        <end position="1057"/>
    </location>
</feature>
<comment type="subcellular location">
    <subcellularLocation>
        <location evidence="2">Chromosome</location>
    </subcellularLocation>
    <subcellularLocation>
        <location evidence="1">Nucleus</location>
    </subcellularLocation>
</comment>
<dbReference type="Pfam" id="PF17907">
    <property type="entry name" value="AWS"/>
    <property type="match status" value="1"/>
</dbReference>
<dbReference type="GO" id="GO:0032259">
    <property type="term" value="P:methylation"/>
    <property type="evidence" value="ECO:0007669"/>
    <property type="project" value="UniProtKB-KW"/>
</dbReference>
<keyword evidence="7" id="KW-0539">Nucleus</keyword>
<feature type="compositionally biased region" description="Polar residues" evidence="8">
    <location>
        <begin position="1012"/>
        <end position="1021"/>
    </location>
</feature>
<evidence type="ECO:0000259" key="9">
    <source>
        <dbReference type="PROSITE" id="PS50280"/>
    </source>
</evidence>
<feature type="compositionally biased region" description="Low complexity" evidence="8">
    <location>
        <begin position="491"/>
        <end position="514"/>
    </location>
</feature>
<evidence type="ECO:0000313" key="12">
    <source>
        <dbReference type="EMBL" id="TKY90631.1"/>
    </source>
</evidence>
<dbReference type="Pfam" id="PF00856">
    <property type="entry name" value="SET"/>
    <property type="match status" value="1"/>
</dbReference>
<feature type="compositionally biased region" description="Basic residues" evidence="8">
    <location>
        <begin position="1141"/>
        <end position="1159"/>
    </location>
</feature>
<dbReference type="GO" id="GO:0042054">
    <property type="term" value="F:histone methyltransferase activity"/>
    <property type="evidence" value="ECO:0007669"/>
    <property type="project" value="InterPro"/>
</dbReference>
<dbReference type="Gene3D" id="2.170.270.10">
    <property type="entry name" value="SET domain"/>
    <property type="match status" value="1"/>
</dbReference>
<dbReference type="OrthoDB" id="308383at2759"/>
<dbReference type="SMART" id="SM00384">
    <property type="entry name" value="AT_hook"/>
    <property type="match status" value="3"/>
</dbReference>
<feature type="domain" description="AWS" evidence="11">
    <location>
        <begin position="633"/>
        <end position="679"/>
    </location>
</feature>
<feature type="region of interest" description="Disordered" evidence="8">
    <location>
        <begin position="491"/>
        <end position="543"/>
    </location>
</feature>
<feature type="domain" description="SET" evidence="9">
    <location>
        <begin position="681"/>
        <end position="806"/>
    </location>
</feature>
<dbReference type="PROSITE" id="PS50868">
    <property type="entry name" value="POST_SET"/>
    <property type="match status" value="1"/>
</dbReference>
<sequence>MKTALSSPVKISANNSFEDPIVLSDTDTDGNSDMNDVTEVTAGRVDTADAALKVGDRLTAPHSVPTGTVDAIQDLSLHSSTFSASNNHHDESRSSTTLDRSYATSLNSDLNAVSDGSLSSLSSIDSDSDAADLVDDKSSTAIASLRRTPRMARAITPVSTPVRDTEATAETMARLSSSTPTPSRRSARIVSSGSSVQKALQRRDELDAKMLASPLRRKPDFPEAQPVKRPRGRPRRSAPDASLPLPALQTKTAVSEQNTPASASARRSSRLFLPSSNVEDSPVSALTQPASLQTRKAERTPTQETGHTLRRGRRSEGIDAVAVAKDQPKFSPPALVSSSVASTSNVPQTQVRASIAGTGTAQVTATPPVKRGPGRPRRNSIFVPIVPPTPATTATPITGRKGSAMAGRLRKRSLSSASASVQANPAPVLEQQPPETPRPKRGRPARSTLVASSIETVTESLPASQSQPLQRSISNRQSTIDLLDDDISELSDLSDTSLGSSQPSRSASQSAQPAPRRRGRPPLASTSDSKKMRRATKQDKDGKAYHFTGLYAGEADAVASTSSRRTAETPNAVFPTPIHFGAKLLTEERDFHLPYPIYQSMDKLRDRVNAKRKPPRYQQISKNKYVTRAKLQGESPLCNCKPGSGCGNDCMNRMLMFICDPRTCPSASNCSNISLGRRPTKKTTVAYYGRRGFGLKTLEAIKKDEFIDEYRGEVINLGEAAKRVTEEYKATGNFYLLDYDSAAGELLDGGRKGNITRFANHSCDPNCRIEKFIICGTDEALSAEFQIGLFANRDIAEGEELTYNYGWAAFQPRDITGAPTAQVPSEQCLCGAANCSGILGGKKAPVNKTVADAVTANSRKKTAKGRGKGKGKVRKPSQSSRVRIRAMTPMLTASRLSAAAMPTSALLSVKAARNSRKREEAQSSLNLLNQIVIRRRERAAEEASLHTAAAGRADVTTDLVGKKSADKPLNWGEKDTQPVSDLRPTTAGAAKTKEPVAPLRATASPLPRSVPVGSQATSTAIPTERLPMKATARIEARSSQSASAGPEVSAAQSAPGEGKLTAASRGFMRLPLLKRPASSNIGSAFGRTAKATRGTKDRRWSAAKALISDNDEASSVDKDLSDSEETMSDFQKQDGSPQRRPASKKPAVKTPGRRGRHKLQLSTEEASRRAAERRARNAFLARVRRASKRGILIEDPTQHPLKKISIQCTAAPENTYIPDLPSSLVTLGMTTADARRARNAFLARVRRAVKRGYAKEVAIKMAAKPLPGEPERDTPVMKAQRAYLEQIEREAAEELTGSVGSSIDPRATSTSTSTSRCGQSPATAVAATSAAAAAIDKDWVDESSWTAPQ</sequence>
<evidence type="ECO:0000259" key="10">
    <source>
        <dbReference type="PROSITE" id="PS50868"/>
    </source>
</evidence>
<keyword evidence="6" id="KW-0949">S-adenosyl-L-methionine</keyword>
<dbReference type="PRINTS" id="PR00929">
    <property type="entry name" value="ATHOOK"/>
</dbReference>
<dbReference type="SMART" id="SM00317">
    <property type="entry name" value="SET"/>
    <property type="match status" value="1"/>
</dbReference>
<dbReference type="SUPFAM" id="SSF82199">
    <property type="entry name" value="SET domain"/>
    <property type="match status" value="1"/>
</dbReference>
<dbReference type="SMART" id="SM00570">
    <property type="entry name" value="AWS"/>
    <property type="match status" value="1"/>
</dbReference>
<dbReference type="InterPro" id="IPR050777">
    <property type="entry name" value="SET2_Histone-Lys_MeTrsfase"/>
</dbReference>
<evidence type="ECO:0000256" key="5">
    <source>
        <dbReference type="ARBA" id="ARBA00022679"/>
    </source>
</evidence>
<feature type="region of interest" description="Disordered" evidence="8">
    <location>
        <begin position="155"/>
        <end position="314"/>
    </location>
</feature>
<dbReference type="RefSeq" id="XP_029742616.1">
    <property type="nucleotide sequence ID" value="XM_029881230.1"/>
</dbReference>
<feature type="compositionally biased region" description="Polar residues" evidence="8">
    <location>
        <begin position="249"/>
        <end position="260"/>
    </location>
</feature>
<dbReference type="InterPro" id="IPR046341">
    <property type="entry name" value="SET_dom_sf"/>
</dbReference>
<evidence type="ECO:0008006" key="14">
    <source>
        <dbReference type="Google" id="ProtNLM"/>
    </source>
</evidence>
<dbReference type="PROSITE" id="PS51215">
    <property type="entry name" value="AWS"/>
    <property type="match status" value="1"/>
</dbReference>
<dbReference type="PANTHER" id="PTHR22884">
    <property type="entry name" value="SET DOMAIN PROTEINS"/>
    <property type="match status" value="1"/>
</dbReference>
<dbReference type="EMBL" id="SRRM01000002">
    <property type="protein sequence ID" value="TKY90631.1"/>
    <property type="molecule type" value="Genomic_DNA"/>
</dbReference>
<feature type="compositionally biased region" description="Polar residues" evidence="8">
    <location>
        <begin position="189"/>
        <end position="198"/>
    </location>
</feature>
<accession>A0A4U7L097</accession>
<dbReference type="GO" id="GO:0005634">
    <property type="term" value="C:nucleus"/>
    <property type="evidence" value="ECO:0007669"/>
    <property type="project" value="UniProtKB-SubCell"/>
</dbReference>
<dbReference type="KEGG" id="sgra:EX895_000629"/>
<evidence type="ECO:0000259" key="11">
    <source>
        <dbReference type="PROSITE" id="PS51215"/>
    </source>
</evidence>
<dbReference type="InterPro" id="IPR006560">
    <property type="entry name" value="AWS_dom"/>
</dbReference>
<evidence type="ECO:0000256" key="3">
    <source>
        <dbReference type="ARBA" id="ARBA00022454"/>
    </source>
</evidence>
<dbReference type="GO" id="GO:0005694">
    <property type="term" value="C:chromosome"/>
    <property type="evidence" value="ECO:0007669"/>
    <property type="project" value="UniProtKB-SubCell"/>
</dbReference>
<evidence type="ECO:0000256" key="8">
    <source>
        <dbReference type="SAM" id="MobiDB-lite"/>
    </source>
</evidence>
<feature type="region of interest" description="Disordered" evidence="8">
    <location>
        <begin position="855"/>
        <end position="881"/>
    </location>
</feature>
<feature type="compositionally biased region" description="Basic and acidic residues" evidence="8">
    <location>
        <begin position="960"/>
        <end position="976"/>
    </location>
</feature>
<gene>
    <name evidence="12" type="ORF">EX895_000629</name>
</gene>
<feature type="domain" description="Post-SET" evidence="10">
    <location>
        <begin position="824"/>
        <end position="840"/>
    </location>
</feature>
<feature type="compositionally biased region" description="Polar residues" evidence="8">
    <location>
        <begin position="274"/>
        <end position="294"/>
    </location>
</feature>
<feature type="region of interest" description="Disordered" evidence="8">
    <location>
        <begin position="1288"/>
        <end position="1328"/>
    </location>
</feature>
<dbReference type="PROSITE" id="PS50280">
    <property type="entry name" value="SET"/>
    <property type="match status" value="1"/>
</dbReference>
<evidence type="ECO:0000256" key="1">
    <source>
        <dbReference type="ARBA" id="ARBA00004123"/>
    </source>
</evidence>
<keyword evidence="4" id="KW-0489">Methyltransferase</keyword>
<evidence type="ECO:0000256" key="7">
    <source>
        <dbReference type="ARBA" id="ARBA00023242"/>
    </source>
</evidence>
<dbReference type="InterPro" id="IPR001214">
    <property type="entry name" value="SET_dom"/>
</dbReference>
<keyword evidence="13" id="KW-1185">Reference proteome</keyword>
<protein>
    <recommendedName>
        <fullName evidence="14">Histone-lysine N-methyltransferase</fullName>
    </recommendedName>
</protein>
<organism evidence="12 13">
    <name type="scientific">Sporisorium graminicola</name>
    <dbReference type="NCBI Taxonomy" id="280036"/>
    <lineage>
        <taxon>Eukaryota</taxon>
        <taxon>Fungi</taxon>
        <taxon>Dikarya</taxon>
        <taxon>Basidiomycota</taxon>
        <taxon>Ustilaginomycotina</taxon>
        <taxon>Ustilaginomycetes</taxon>
        <taxon>Ustilaginales</taxon>
        <taxon>Ustilaginaceae</taxon>
        <taxon>Sporisorium</taxon>
    </lineage>
</organism>
<proteinExistence type="predicted"/>
<name>A0A4U7L097_9BASI</name>
<evidence type="ECO:0000256" key="2">
    <source>
        <dbReference type="ARBA" id="ARBA00004286"/>
    </source>
</evidence>
<dbReference type="GeneID" id="40723524"/>
<dbReference type="InterPro" id="IPR003616">
    <property type="entry name" value="Post-SET_dom"/>
</dbReference>
<keyword evidence="3" id="KW-0158">Chromosome</keyword>
<comment type="caution">
    <text evidence="12">The sequence shown here is derived from an EMBL/GenBank/DDBJ whole genome shotgun (WGS) entry which is preliminary data.</text>
</comment>
<keyword evidence="5" id="KW-0808">Transferase</keyword>
<dbReference type="Proteomes" id="UP000306050">
    <property type="component" value="Chromosome SGRAM_1"/>
</dbReference>
<feature type="region of interest" description="Disordered" evidence="8">
    <location>
        <begin position="1077"/>
        <end position="1170"/>
    </location>
</feature>
<evidence type="ECO:0000256" key="4">
    <source>
        <dbReference type="ARBA" id="ARBA00022603"/>
    </source>
</evidence>
<feature type="compositionally biased region" description="Basic residues" evidence="8">
    <location>
        <begin position="858"/>
        <end position="875"/>
    </location>
</feature>
<dbReference type="FunFam" id="2.170.270.10:FF:000082">
    <property type="entry name" value="Histone-lysine N-methyltransferase"/>
    <property type="match status" value="1"/>
</dbReference>
<evidence type="ECO:0000313" key="13">
    <source>
        <dbReference type="Proteomes" id="UP000306050"/>
    </source>
</evidence>
<evidence type="ECO:0000256" key="6">
    <source>
        <dbReference type="ARBA" id="ARBA00022691"/>
    </source>
</evidence>
<feature type="region of interest" description="Disordered" evidence="8">
    <location>
        <begin position="359"/>
        <end position="446"/>
    </location>
</feature>
<dbReference type="InterPro" id="IPR017956">
    <property type="entry name" value="AT_hook_DNA-bd_motif"/>
</dbReference>
<dbReference type="GO" id="GO:0003677">
    <property type="term" value="F:DNA binding"/>
    <property type="evidence" value="ECO:0007669"/>
    <property type="project" value="InterPro"/>
</dbReference>
<reference evidence="12 13" key="1">
    <citation type="submission" date="2019-05" db="EMBL/GenBank/DDBJ databases">
        <title>Sporisorium graminicola CBS 10092 draft sequencing and annotation.</title>
        <authorList>
            <person name="Solano-Gonzalez S."/>
            <person name="Caddick M.X."/>
            <person name="Darby A."/>
        </authorList>
    </citation>
    <scope>NUCLEOTIDE SEQUENCE [LARGE SCALE GENOMIC DNA]</scope>
    <source>
        <strain evidence="12 13">CBS 10092</strain>
    </source>
</reference>